<dbReference type="PROSITE" id="PS50931">
    <property type="entry name" value="HTH_LYSR"/>
    <property type="match status" value="1"/>
</dbReference>
<reference evidence="6 7" key="1">
    <citation type="submission" date="2020-08" db="EMBL/GenBank/DDBJ databases">
        <title>Genome public.</title>
        <authorList>
            <person name="Liu C."/>
            <person name="Sun Q."/>
        </authorList>
    </citation>
    <scope>NUCLEOTIDE SEQUENCE [LARGE SCALE GENOMIC DNA]</scope>
    <source>
        <strain evidence="6 7">BX1</strain>
    </source>
</reference>
<evidence type="ECO:0000256" key="4">
    <source>
        <dbReference type="ARBA" id="ARBA00023163"/>
    </source>
</evidence>
<dbReference type="InterPro" id="IPR036390">
    <property type="entry name" value="WH_DNA-bd_sf"/>
</dbReference>
<evidence type="ECO:0000259" key="5">
    <source>
        <dbReference type="PROSITE" id="PS50931"/>
    </source>
</evidence>
<feature type="domain" description="HTH lysR-type" evidence="5">
    <location>
        <begin position="1"/>
        <end position="58"/>
    </location>
</feature>
<dbReference type="InterPro" id="IPR036388">
    <property type="entry name" value="WH-like_DNA-bd_sf"/>
</dbReference>
<keyword evidence="3" id="KW-0238">DNA-binding</keyword>
<keyword evidence="7" id="KW-1185">Reference proteome</keyword>
<dbReference type="SUPFAM" id="SSF46785">
    <property type="entry name" value="Winged helix' DNA-binding domain"/>
    <property type="match status" value="1"/>
</dbReference>
<dbReference type="SUPFAM" id="SSF53850">
    <property type="entry name" value="Periplasmic binding protein-like II"/>
    <property type="match status" value="1"/>
</dbReference>
<dbReference type="PRINTS" id="PR00039">
    <property type="entry name" value="HTHLYSR"/>
</dbReference>
<dbReference type="Gene3D" id="1.10.10.10">
    <property type="entry name" value="Winged helix-like DNA-binding domain superfamily/Winged helix DNA-binding domain"/>
    <property type="match status" value="1"/>
</dbReference>
<name>A0ABR7NL24_9FIRM</name>
<keyword evidence="2" id="KW-0805">Transcription regulation</keyword>
<dbReference type="Pfam" id="PF00126">
    <property type="entry name" value="HTH_1"/>
    <property type="match status" value="1"/>
</dbReference>
<proteinExistence type="inferred from homology"/>
<accession>A0ABR7NL24</accession>
<comment type="caution">
    <text evidence="6">The sequence shown here is derived from an EMBL/GenBank/DDBJ whole genome shotgun (WGS) entry which is preliminary data.</text>
</comment>
<evidence type="ECO:0000256" key="3">
    <source>
        <dbReference type="ARBA" id="ARBA00023125"/>
    </source>
</evidence>
<evidence type="ECO:0000313" key="6">
    <source>
        <dbReference type="EMBL" id="MBC8577080.1"/>
    </source>
</evidence>
<dbReference type="InterPro" id="IPR005119">
    <property type="entry name" value="LysR_subst-bd"/>
</dbReference>
<comment type="similarity">
    <text evidence="1">Belongs to the LysR transcriptional regulatory family.</text>
</comment>
<dbReference type="PANTHER" id="PTHR30346:SF28">
    <property type="entry name" value="HTH-TYPE TRANSCRIPTIONAL REGULATOR CYNR"/>
    <property type="match status" value="1"/>
</dbReference>
<dbReference type="EMBL" id="JACRTB010000021">
    <property type="protein sequence ID" value="MBC8577080.1"/>
    <property type="molecule type" value="Genomic_DNA"/>
</dbReference>
<dbReference type="Pfam" id="PF03466">
    <property type="entry name" value="LysR_substrate"/>
    <property type="match status" value="1"/>
</dbReference>
<dbReference type="RefSeq" id="WP_262400546.1">
    <property type="nucleotide sequence ID" value="NZ_JACRTB010000021.1"/>
</dbReference>
<dbReference type="Gene3D" id="3.40.190.290">
    <property type="match status" value="1"/>
</dbReference>
<evidence type="ECO:0000313" key="7">
    <source>
        <dbReference type="Proteomes" id="UP000658131"/>
    </source>
</evidence>
<dbReference type="PANTHER" id="PTHR30346">
    <property type="entry name" value="TRANSCRIPTIONAL DUAL REGULATOR HCAR-RELATED"/>
    <property type="match status" value="1"/>
</dbReference>
<sequence>MDLRTLRYFTVVAQELNITRAAQKLHMSQPPLSHQLRLLEEELGAPLFIRGKRRLQLTGEGAALLRRANELLDLAEKARQEVREMKSGIAGTLDLGMVEGRAPFLCARWIAGFRDEFPLVRYRLWNGSSDDVLDRLQKGLADLAVIAAPYDTEHLDGFVVGEEPWVAILPRGNPLAALPEDSIPLARLVGQPLIVPSRRSRIQAIRQWFGEIGAEPEILCEMSNYLDAVALTEQGVGVSIFPQTTYTPNDLVVSRVITGPARRAQYVLVRPRGRRPTALAQAFLDYVQDFLAEDRIHSERFRVREGHSGAPRWEAPPPLLG</sequence>
<protein>
    <submittedName>
        <fullName evidence="6">LysR family transcriptional regulator</fullName>
    </submittedName>
</protein>
<gene>
    <name evidence="6" type="ORF">H8717_11760</name>
</gene>
<dbReference type="Proteomes" id="UP000658131">
    <property type="component" value="Unassembled WGS sequence"/>
</dbReference>
<evidence type="ECO:0000256" key="2">
    <source>
        <dbReference type="ARBA" id="ARBA00023015"/>
    </source>
</evidence>
<evidence type="ECO:0000256" key="1">
    <source>
        <dbReference type="ARBA" id="ARBA00009437"/>
    </source>
</evidence>
<dbReference type="CDD" id="cd05466">
    <property type="entry name" value="PBP2_LTTR_substrate"/>
    <property type="match status" value="1"/>
</dbReference>
<dbReference type="InterPro" id="IPR000847">
    <property type="entry name" value="LysR_HTH_N"/>
</dbReference>
<organism evidence="6 7">
    <name type="scientific">Yanshouia hominis</name>
    <dbReference type="NCBI Taxonomy" id="2763673"/>
    <lineage>
        <taxon>Bacteria</taxon>
        <taxon>Bacillati</taxon>
        <taxon>Bacillota</taxon>
        <taxon>Clostridia</taxon>
        <taxon>Eubacteriales</taxon>
        <taxon>Oscillospiraceae</taxon>
        <taxon>Yanshouia</taxon>
    </lineage>
</organism>
<keyword evidence="4" id="KW-0804">Transcription</keyword>